<feature type="domain" description="ABC transmembrane type-1" evidence="11">
    <location>
        <begin position="70"/>
        <end position="366"/>
    </location>
</feature>
<dbReference type="GO" id="GO:0015421">
    <property type="term" value="F:ABC-type oligopeptide transporter activity"/>
    <property type="evidence" value="ECO:0007669"/>
    <property type="project" value="TreeGrafter"/>
</dbReference>
<dbReference type="Proteomes" id="UP000014680">
    <property type="component" value="Unassembled WGS sequence"/>
</dbReference>
<dbReference type="PROSITE" id="PS50929">
    <property type="entry name" value="ABC_TM1F"/>
    <property type="match status" value="2"/>
</dbReference>
<evidence type="ECO:0000259" key="11">
    <source>
        <dbReference type="PROSITE" id="PS50929"/>
    </source>
</evidence>
<dbReference type="Pfam" id="PF00664">
    <property type="entry name" value="ABC_membrane"/>
    <property type="match status" value="2"/>
</dbReference>
<dbReference type="SMART" id="SM00382">
    <property type="entry name" value="AAA"/>
    <property type="match status" value="2"/>
</dbReference>
<evidence type="ECO:0000256" key="6">
    <source>
        <dbReference type="ARBA" id="ARBA00022840"/>
    </source>
</evidence>
<feature type="transmembrane region" description="Helical" evidence="9">
    <location>
        <begin position="232"/>
        <end position="253"/>
    </location>
</feature>
<feature type="domain" description="ABC transmembrane type-1" evidence="11">
    <location>
        <begin position="747"/>
        <end position="1002"/>
    </location>
</feature>
<evidence type="ECO:0000313" key="13">
    <source>
        <dbReference type="Proteomes" id="UP000014680"/>
    </source>
</evidence>
<dbReference type="GeneID" id="14893799"/>
<dbReference type="InterPro" id="IPR027417">
    <property type="entry name" value="P-loop_NTPase"/>
</dbReference>
<comment type="similarity">
    <text evidence="2">Belongs to the ABC transporter superfamily. ABCB family. Multidrug resistance exporter (TC 3.A.1.201) subfamily.</text>
</comment>
<evidence type="ECO:0000256" key="3">
    <source>
        <dbReference type="ARBA" id="ARBA00022448"/>
    </source>
</evidence>
<evidence type="ECO:0000256" key="9">
    <source>
        <dbReference type="SAM" id="Phobius"/>
    </source>
</evidence>
<organism evidence="12 13">
    <name type="scientific">Entamoeba invadens IP1</name>
    <dbReference type="NCBI Taxonomy" id="370355"/>
    <lineage>
        <taxon>Eukaryota</taxon>
        <taxon>Amoebozoa</taxon>
        <taxon>Evosea</taxon>
        <taxon>Archamoebae</taxon>
        <taxon>Mastigamoebida</taxon>
        <taxon>Entamoebidae</taxon>
        <taxon>Entamoeba</taxon>
    </lineage>
</organism>
<dbReference type="Gene3D" id="1.20.1560.10">
    <property type="entry name" value="ABC transporter type 1, transmembrane domain"/>
    <property type="match status" value="2"/>
</dbReference>
<evidence type="ECO:0000256" key="4">
    <source>
        <dbReference type="ARBA" id="ARBA00022692"/>
    </source>
</evidence>
<evidence type="ECO:0000256" key="7">
    <source>
        <dbReference type="ARBA" id="ARBA00022989"/>
    </source>
</evidence>
<keyword evidence="3" id="KW-0813">Transport</keyword>
<dbReference type="PANTHER" id="PTHR43394:SF27">
    <property type="entry name" value="ATP-DEPENDENT TRANSLOCASE ABCB1-LIKE"/>
    <property type="match status" value="1"/>
</dbReference>
<dbReference type="EMBL" id="KB206169">
    <property type="protein sequence ID" value="ELP94782.1"/>
    <property type="molecule type" value="Genomic_DNA"/>
</dbReference>
<dbReference type="InterPro" id="IPR003593">
    <property type="entry name" value="AAA+_ATPase"/>
</dbReference>
<dbReference type="OrthoDB" id="6500128at2759"/>
<dbReference type="GO" id="GO:0005743">
    <property type="term" value="C:mitochondrial inner membrane"/>
    <property type="evidence" value="ECO:0007669"/>
    <property type="project" value="TreeGrafter"/>
</dbReference>
<dbReference type="InterPro" id="IPR017871">
    <property type="entry name" value="ABC_transporter-like_CS"/>
</dbReference>
<feature type="transmembrane region" description="Helical" evidence="9">
    <location>
        <begin position="349"/>
        <end position="370"/>
    </location>
</feature>
<feature type="transmembrane region" description="Helical" evidence="9">
    <location>
        <begin position="63"/>
        <end position="82"/>
    </location>
</feature>
<dbReference type="InterPro" id="IPR039421">
    <property type="entry name" value="Type_1_exporter"/>
</dbReference>
<dbReference type="InterPro" id="IPR003439">
    <property type="entry name" value="ABC_transporter-like_ATP-bd"/>
</dbReference>
<dbReference type="EC" id="3.6.3.44" evidence="12"/>
<dbReference type="Gene3D" id="3.40.50.300">
    <property type="entry name" value="P-loop containing nucleotide triphosphate hydrolases"/>
    <property type="match status" value="2"/>
</dbReference>
<keyword evidence="7 9" id="KW-1133">Transmembrane helix</keyword>
<sequence>MYPTIKKQLISILHRGSMSVAAQLQDFEVFNVNPDPNEIMVRNQKPIEQGTIGFFSLYRYANWVDIFLFVFGTFGSFASGALKPLTTLVYGDLVDVFAFRVNEDIISMPLEEQVKYNYQLEETISSSIDTLCLRMLLFGLSEGVGYFILKFCFFVVSERQGIKIRLLYMRSLLRQDSAWYDFQEAGELTTKITSDVKTISDAMSPRFGALFQTVGTLLSSFALGFAKCWDLALVLVAMMPFIMIILFFLEFGVSKLTQKADKYTTSAGGQAESTIGNIRTVQYLNQENNFASSYNDKMNKAEKFLYIRGSLTGLGIAVAMFIMFGSFSLGSWYASMIIRGHGGSKNTSAGTVMTVFFSIITVMQMLPTIGTPLELLSKGKTAAFRIYNTIDRIPNIDTKDNSGKKPETCDGEIVFEDVQFSYPSRPEKTILNGLDLTIEKGKTVALVGESGCGKSTTIQLIQRMYEISGGSIKIDNTKIHELNVNWLRSQIGIVGQEPVLFNCSIKDNILLGAKEDQKVADDDISEVCKMANASDFINKLPNKYDTLVGDRGALLSGGQKQRIAIARALIKNPQILLLDEATSALDTQSEKVVQNALEKAGKGRTTIIVAHRLSTVRNADLICVFHQGEIVEKGTHNELMDLKGTYYNLVKRQSLEEEADQDDVDQKVKESMTLKDNKVEDSPLSDDIKNVNEENDEKVEVIADEENVRIKQERIEKEQKTLKTSNRFSLFKVVVENIKKDPIAFTIGVLGALGGGLVMQFFMLGYIDALVYLLEINPTTPANSPLLQNFYDKLLELFLYSIGMLFTIYFYAGLLLSSKEKLSIRIKTMLYSNLLQQNVEYFDRKENSLGSVMNKLNSDTNYVVGITGDNLGNVFEILSEFVSGVVIGMYYDWRLGLCSLAIFPILVFFMYMDGYLNSEQSSPAIKAYEKSGNTLIEAIEAIKTVQSLGKEKFFYMKYAESLENPRKGIFKWGFFLAFFEAVNNVVYGTIDSYMFYVGFKIVKKRFNYQQEYIGFMQQVVNEYSIMQKGTYPVISASMSCIRIGQIIPEMGKAQGAAKRIFDIIDRKNDIVDIDQITSSKSDKSNEKYEQFEDKNSPKIEEYKIEKNLKIDEEIGGNLSFKNVYFRYPTRPENSVLKGLDFTVQKGKTVALVGASGCGKSTTIQLIERMYDTTFGTIEIDDKDIKTLPLHKLRESIGMVGQEPVLFSESILDNIKRGSSDKVSMEKVIEISKMANAHDFISALPEGYNTLVGDRGSQMSGGQKQRIAIARALIRNPKILLLDEATSALDSVSEKVVQSALENASKGRTTVVIAHRLSTIQNADEICVVIRGKIAERGTHEELMKMKGFYHALASQQFGTND</sequence>
<evidence type="ECO:0000256" key="1">
    <source>
        <dbReference type="ARBA" id="ARBA00004141"/>
    </source>
</evidence>
<feature type="domain" description="ABC transporter" evidence="10">
    <location>
        <begin position="413"/>
        <end position="652"/>
    </location>
</feature>
<dbReference type="CDD" id="cd18577">
    <property type="entry name" value="ABC_6TM_Pgp_ABCB1_D1_like"/>
    <property type="match status" value="1"/>
</dbReference>
<feature type="transmembrane region" description="Helical" evidence="9">
    <location>
        <begin position="207"/>
        <end position="226"/>
    </location>
</feature>
<dbReference type="CDD" id="cd03249">
    <property type="entry name" value="ABC_MTABC3_MDL1_MDL2"/>
    <property type="match status" value="2"/>
</dbReference>
<keyword evidence="5" id="KW-0547">Nucleotide-binding</keyword>
<keyword evidence="8 9" id="KW-0472">Membrane</keyword>
<comment type="subcellular location">
    <subcellularLocation>
        <location evidence="1">Membrane</location>
        <topology evidence="1">Multi-pass membrane protein</topology>
    </subcellularLocation>
</comment>
<feature type="transmembrane region" description="Helical" evidence="9">
    <location>
        <begin position="305"/>
        <end position="329"/>
    </location>
</feature>
<keyword evidence="4 9" id="KW-0812">Transmembrane</keyword>
<dbReference type="PANTHER" id="PTHR43394">
    <property type="entry name" value="ATP-DEPENDENT PERMEASE MDL1, MITOCHONDRIAL"/>
    <property type="match status" value="1"/>
</dbReference>
<evidence type="ECO:0000256" key="5">
    <source>
        <dbReference type="ARBA" id="ARBA00022741"/>
    </source>
</evidence>
<evidence type="ECO:0000313" key="12">
    <source>
        <dbReference type="EMBL" id="ELP94782.1"/>
    </source>
</evidence>
<feature type="transmembrane region" description="Helical" evidence="9">
    <location>
        <begin position="797"/>
        <end position="817"/>
    </location>
</feature>
<evidence type="ECO:0000256" key="2">
    <source>
        <dbReference type="ARBA" id="ARBA00007577"/>
    </source>
</evidence>
<reference evidence="12 13" key="1">
    <citation type="submission" date="2012-10" db="EMBL/GenBank/DDBJ databases">
        <authorList>
            <person name="Zafar N."/>
            <person name="Inman J."/>
            <person name="Hall N."/>
            <person name="Lorenzi H."/>
            <person name="Caler E."/>
        </authorList>
    </citation>
    <scope>NUCLEOTIDE SEQUENCE [LARGE SCALE GENOMIC DNA]</scope>
    <source>
        <strain evidence="12 13">IP1</strain>
    </source>
</reference>
<gene>
    <name evidence="12" type="ORF">EIN_246560</name>
</gene>
<dbReference type="KEGG" id="eiv:EIN_246560"/>
<dbReference type="GO" id="GO:0005524">
    <property type="term" value="F:ATP binding"/>
    <property type="evidence" value="ECO:0007669"/>
    <property type="project" value="UniProtKB-KW"/>
</dbReference>
<protein>
    <submittedName>
        <fullName evidence="12">Multidrug resistance protein, putative</fullName>
        <ecNumber evidence="12">3.6.3.43</ecNumber>
        <ecNumber evidence="12">3.6.3.44</ecNumber>
    </submittedName>
</protein>
<dbReference type="PROSITE" id="PS00211">
    <property type="entry name" value="ABC_TRANSPORTER_1"/>
    <property type="match status" value="2"/>
</dbReference>
<keyword evidence="6" id="KW-0067">ATP-binding</keyword>
<evidence type="ECO:0000259" key="10">
    <source>
        <dbReference type="PROSITE" id="PS50893"/>
    </source>
</evidence>
<dbReference type="InterPro" id="IPR011527">
    <property type="entry name" value="ABC1_TM_dom"/>
</dbReference>
<dbReference type="FunFam" id="3.40.50.300:FF:000302">
    <property type="entry name" value="ATP-binding cassette subfamily B member 5"/>
    <property type="match status" value="1"/>
</dbReference>
<dbReference type="InterPro" id="IPR036640">
    <property type="entry name" value="ABC1_TM_sf"/>
</dbReference>
<dbReference type="CDD" id="cd18578">
    <property type="entry name" value="ABC_6TM_Pgp_ABCB1_D2_like"/>
    <property type="match status" value="1"/>
</dbReference>
<keyword evidence="13" id="KW-1185">Reference proteome</keyword>
<dbReference type="FunFam" id="3.40.50.300:FF:000916">
    <property type="entry name" value="ABC transporter B family member 9"/>
    <property type="match status" value="1"/>
</dbReference>
<feature type="domain" description="ABC transporter" evidence="10">
    <location>
        <begin position="1118"/>
        <end position="1355"/>
    </location>
</feature>
<dbReference type="SUPFAM" id="SSF90123">
    <property type="entry name" value="ABC transporter transmembrane region"/>
    <property type="match status" value="2"/>
</dbReference>
<feature type="transmembrane region" description="Helical" evidence="9">
    <location>
        <begin position="743"/>
        <end position="767"/>
    </location>
</feature>
<dbReference type="EC" id="3.6.3.43" evidence="12"/>
<dbReference type="GO" id="GO:0016887">
    <property type="term" value="F:ATP hydrolysis activity"/>
    <property type="evidence" value="ECO:0007669"/>
    <property type="project" value="InterPro"/>
</dbReference>
<dbReference type="OMA" id="KFNRNEW"/>
<dbReference type="Pfam" id="PF00005">
    <property type="entry name" value="ABC_tran"/>
    <property type="match status" value="2"/>
</dbReference>
<name>A0A0A1UH65_ENTIV</name>
<evidence type="ECO:0000256" key="8">
    <source>
        <dbReference type="ARBA" id="ARBA00023136"/>
    </source>
</evidence>
<dbReference type="SUPFAM" id="SSF52540">
    <property type="entry name" value="P-loop containing nucleoside triphosphate hydrolases"/>
    <property type="match status" value="2"/>
</dbReference>
<feature type="transmembrane region" description="Helical" evidence="9">
    <location>
        <begin position="135"/>
        <end position="156"/>
    </location>
</feature>
<dbReference type="VEuPathDB" id="AmoebaDB:EIN_246560"/>
<proteinExistence type="inferred from homology"/>
<dbReference type="PROSITE" id="PS50893">
    <property type="entry name" value="ABC_TRANSPORTER_2"/>
    <property type="match status" value="2"/>
</dbReference>
<dbReference type="RefSeq" id="XP_004261553.1">
    <property type="nucleotide sequence ID" value="XM_004261505.1"/>
</dbReference>
<keyword evidence="12" id="KW-0378">Hydrolase</keyword>
<feature type="transmembrane region" description="Helical" evidence="9">
    <location>
        <begin position="893"/>
        <end position="912"/>
    </location>
</feature>
<accession>A0A0A1UH65</accession>
<dbReference type="GO" id="GO:0090374">
    <property type="term" value="P:oligopeptide export from mitochondrion"/>
    <property type="evidence" value="ECO:0007669"/>
    <property type="project" value="TreeGrafter"/>
</dbReference>